<evidence type="ECO:0000256" key="3">
    <source>
        <dbReference type="ARBA" id="ARBA00022723"/>
    </source>
</evidence>
<reference evidence="11" key="1">
    <citation type="submission" date="2023-10" db="EMBL/GenBank/DDBJ databases">
        <authorList>
            <person name="Chen Y."/>
            <person name="Shah S."/>
            <person name="Dougan E. K."/>
            <person name="Thang M."/>
            <person name="Chan C."/>
        </authorList>
    </citation>
    <scope>NUCLEOTIDE SEQUENCE [LARGE SCALE GENOMIC DNA]</scope>
</reference>
<keyword evidence="7" id="KW-0539">Nucleus</keyword>
<keyword evidence="12" id="KW-1185">Reference proteome</keyword>
<dbReference type="Pfam" id="PF01612">
    <property type="entry name" value="DNA_pol_A_exo1"/>
    <property type="match status" value="1"/>
</dbReference>
<dbReference type="PANTHER" id="PTHR13620:SF109">
    <property type="entry name" value="3'-5' EXONUCLEASE"/>
    <property type="match status" value="1"/>
</dbReference>
<dbReference type="Gene3D" id="3.30.420.10">
    <property type="entry name" value="Ribonuclease H-like superfamily/Ribonuclease H"/>
    <property type="match status" value="1"/>
</dbReference>
<keyword evidence="4" id="KW-0378">Hydrolase</keyword>
<keyword evidence="3" id="KW-0479">Metal-binding</keyword>
<evidence type="ECO:0000313" key="12">
    <source>
        <dbReference type="Proteomes" id="UP001189429"/>
    </source>
</evidence>
<organism evidence="11 12">
    <name type="scientific">Prorocentrum cordatum</name>
    <dbReference type="NCBI Taxonomy" id="2364126"/>
    <lineage>
        <taxon>Eukaryota</taxon>
        <taxon>Sar</taxon>
        <taxon>Alveolata</taxon>
        <taxon>Dinophyceae</taxon>
        <taxon>Prorocentrales</taxon>
        <taxon>Prorocentraceae</taxon>
        <taxon>Prorocentrum</taxon>
    </lineage>
</organism>
<evidence type="ECO:0000256" key="1">
    <source>
        <dbReference type="ARBA" id="ARBA00004123"/>
    </source>
</evidence>
<protein>
    <recommendedName>
        <fullName evidence="8">3'-5' exonuclease</fullName>
    </recommendedName>
    <alternativeName>
        <fullName evidence="9">Werner Syndrome-like exonuclease</fullName>
    </alternativeName>
</protein>
<evidence type="ECO:0000313" key="11">
    <source>
        <dbReference type="EMBL" id="CAK0860979.1"/>
    </source>
</evidence>
<comment type="caution">
    <text evidence="11">The sequence shown here is derived from an EMBL/GenBank/DDBJ whole genome shotgun (WGS) entry which is preliminary data.</text>
</comment>
<keyword evidence="2" id="KW-0540">Nuclease</keyword>
<keyword evidence="5" id="KW-0269">Exonuclease</keyword>
<name>A0ABN9UP43_9DINO</name>
<feature type="non-terminal residue" evidence="11">
    <location>
        <position position="242"/>
    </location>
</feature>
<dbReference type="InterPro" id="IPR012337">
    <property type="entry name" value="RNaseH-like_sf"/>
</dbReference>
<dbReference type="PANTHER" id="PTHR13620">
    <property type="entry name" value="3-5 EXONUCLEASE"/>
    <property type="match status" value="1"/>
</dbReference>
<sequence length="242" mass="27378">MLHALSKPLISDSKSCGFPSFPINPRTAVQTLRTRASEFHFPCQPSENIRDLLRPAEVSKGATGAVCWHAREPKTAECRRALRRLRHNCDACDVVTLDAEWTWHRPVADGVALLQLGFWPSCEVFCLRFEPAGRAPQGRPPRALRRLFRRGARDEAAIVGFALQEDRKRLERHGLCLGRAGAVDLQPWCTQEAGRPRGMSISLADAFRRLFKEDLDKEPRLTDWDGALSHRQLRYAATDAWT</sequence>
<accession>A0ABN9UP43</accession>
<comment type="subcellular location">
    <subcellularLocation>
        <location evidence="1">Nucleus</location>
    </subcellularLocation>
</comment>
<evidence type="ECO:0000256" key="8">
    <source>
        <dbReference type="ARBA" id="ARBA00040531"/>
    </source>
</evidence>
<dbReference type="InterPro" id="IPR051132">
    <property type="entry name" value="3-5_Exonuclease_domain"/>
</dbReference>
<dbReference type="InterPro" id="IPR036397">
    <property type="entry name" value="RNaseH_sf"/>
</dbReference>
<dbReference type="Proteomes" id="UP001189429">
    <property type="component" value="Unassembled WGS sequence"/>
</dbReference>
<dbReference type="SUPFAM" id="SSF53098">
    <property type="entry name" value="Ribonuclease H-like"/>
    <property type="match status" value="1"/>
</dbReference>
<feature type="domain" description="3'-5' exonuclease" evidence="10">
    <location>
        <begin position="77"/>
        <end position="241"/>
    </location>
</feature>
<evidence type="ECO:0000256" key="4">
    <source>
        <dbReference type="ARBA" id="ARBA00022801"/>
    </source>
</evidence>
<evidence type="ECO:0000256" key="6">
    <source>
        <dbReference type="ARBA" id="ARBA00022842"/>
    </source>
</evidence>
<dbReference type="EMBL" id="CAUYUJ010016029">
    <property type="protein sequence ID" value="CAK0860979.1"/>
    <property type="molecule type" value="Genomic_DNA"/>
</dbReference>
<gene>
    <name evidence="11" type="ORF">PCOR1329_LOCUS49789</name>
</gene>
<proteinExistence type="predicted"/>
<evidence type="ECO:0000256" key="5">
    <source>
        <dbReference type="ARBA" id="ARBA00022839"/>
    </source>
</evidence>
<evidence type="ECO:0000256" key="9">
    <source>
        <dbReference type="ARBA" id="ARBA00042761"/>
    </source>
</evidence>
<evidence type="ECO:0000256" key="2">
    <source>
        <dbReference type="ARBA" id="ARBA00022722"/>
    </source>
</evidence>
<evidence type="ECO:0000256" key="7">
    <source>
        <dbReference type="ARBA" id="ARBA00023242"/>
    </source>
</evidence>
<dbReference type="InterPro" id="IPR002562">
    <property type="entry name" value="3'-5'_exonuclease_dom"/>
</dbReference>
<keyword evidence="6" id="KW-0460">Magnesium</keyword>
<evidence type="ECO:0000259" key="10">
    <source>
        <dbReference type="Pfam" id="PF01612"/>
    </source>
</evidence>